<dbReference type="AlphaFoldDB" id="W4RSB9"/>
<protein>
    <submittedName>
        <fullName evidence="1">Nucleotidyltransferase</fullName>
    </submittedName>
</protein>
<gene>
    <name evidence="1" type="ORF">JCM21738_4294</name>
</gene>
<dbReference type="EMBL" id="BAUW01000072">
    <property type="protein sequence ID" value="GAE47325.1"/>
    <property type="molecule type" value="Genomic_DNA"/>
</dbReference>
<organism evidence="1 2">
    <name type="scientific">Mesobacillus boroniphilus JCM 21738</name>
    <dbReference type="NCBI Taxonomy" id="1294265"/>
    <lineage>
        <taxon>Bacteria</taxon>
        <taxon>Bacillati</taxon>
        <taxon>Bacillota</taxon>
        <taxon>Bacilli</taxon>
        <taxon>Bacillales</taxon>
        <taxon>Bacillaceae</taxon>
        <taxon>Mesobacillus</taxon>
    </lineage>
</organism>
<dbReference type="SUPFAM" id="SSF81593">
    <property type="entry name" value="Nucleotidyltransferase substrate binding subunit/domain"/>
    <property type="match status" value="1"/>
</dbReference>
<comment type="caution">
    <text evidence="1">The sequence shown here is derived from an EMBL/GenBank/DDBJ whole genome shotgun (WGS) entry which is preliminary data.</text>
</comment>
<keyword evidence="2" id="KW-1185">Reference proteome</keyword>
<dbReference type="InterPro" id="IPR010235">
    <property type="entry name" value="HepT"/>
</dbReference>
<sequence length="75" mass="8625">MQSVNNLEQAIARLEEALAEDLSNSLLVDGTIQRFESTIELYWKTLKRILVSEGIETRTPKETLKEAYQIGWLND</sequence>
<dbReference type="Gene3D" id="1.20.120.330">
    <property type="entry name" value="Nucleotidyltransferases domain 2"/>
    <property type="match status" value="1"/>
</dbReference>
<dbReference type="GO" id="GO:0016740">
    <property type="term" value="F:transferase activity"/>
    <property type="evidence" value="ECO:0007669"/>
    <property type="project" value="UniProtKB-KW"/>
</dbReference>
<name>W4RSB9_9BACI</name>
<keyword evidence="1" id="KW-0808">Transferase</keyword>
<dbReference type="Proteomes" id="UP000018949">
    <property type="component" value="Unassembled WGS sequence"/>
</dbReference>
<dbReference type="Pfam" id="PF08780">
    <property type="entry name" value="NTase_sub_bind"/>
    <property type="match status" value="1"/>
</dbReference>
<proteinExistence type="predicted"/>
<dbReference type="NCBIfam" id="TIGR01987">
    <property type="entry name" value="HI0074"/>
    <property type="match status" value="1"/>
</dbReference>
<accession>W4RSB9</accession>
<evidence type="ECO:0000313" key="2">
    <source>
        <dbReference type="Proteomes" id="UP000018949"/>
    </source>
</evidence>
<evidence type="ECO:0000313" key="1">
    <source>
        <dbReference type="EMBL" id="GAE47325.1"/>
    </source>
</evidence>
<reference evidence="1 2" key="1">
    <citation type="submission" date="2013-12" db="EMBL/GenBank/DDBJ databases">
        <title>NBRP : Genome information of microbial organism related human and environment.</title>
        <authorList>
            <person name="Hattori M."/>
            <person name="Oshima K."/>
            <person name="Inaba H."/>
            <person name="Suda W."/>
            <person name="Sakamoto M."/>
            <person name="Iino T."/>
            <person name="Kitahara M."/>
            <person name="Oshida Y."/>
            <person name="Iida T."/>
            <person name="Kudo T."/>
            <person name="Itoh T."/>
            <person name="Ahmed I."/>
            <person name="Ohkuma M."/>
        </authorList>
    </citation>
    <scope>NUCLEOTIDE SEQUENCE [LARGE SCALE GENOMIC DNA]</scope>
    <source>
        <strain evidence="1 2">JCM 21738</strain>
    </source>
</reference>